<evidence type="ECO:0000313" key="1">
    <source>
        <dbReference type="EMBL" id="VCW76557.1"/>
    </source>
</evidence>
<dbReference type="EMBL" id="CYRY02007568">
    <property type="protein sequence ID" value="VCW76557.1"/>
    <property type="molecule type" value="Genomic_DNA"/>
</dbReference>
<feature type="non-terminal residue" evidence="1">
    <location>
        <position position="1"/>
    </location>
</feature>
<gene>
    <name evidence="1" type="ORF">BN2614_LOCUS2</name>
</gene>
<name>A0A9X9PXY5_GULGU</name>
<organism evidence="1 2">
    <name type="scientific">Gulo gulo</name>
    <name type="common">Wolverine</name>
    <name type="synonym">Gluton</name>
    <dbReference type="NCBI Taxonomy" id="48420"/>
    <lineage>
        <taxon>Eukaryota</taxon>
        <taxon>Metazoa</taxon>
        <taxon>Chordata</taxon>
        <taxon>Craniata</taxon>
        <taxon>Vertebrata</taxon>
        <taxon>Euteleostomi</taxon>
        <taxon>Mammalia</taxon>
        <taxon>Eutheria</taxon>
        <taxon>Laurasiatheria</taxon>
        <taxon>Carnivora</taxon>
        <taxon>Caniformia</taxon>
        <taxon>Musteloidea</taxon>
        <taxon>Mustelidae</taxon>
        <taxon>Guloninae</taxon>
        <taxon>Gulo</taxon>
    </lineage>
</organism>
<protein>
    <submittedName>
        <fullName evidence="1">Uncharacterized protein</fullName>
    </submittedName>
</protein>
<evidence type="ECO:0000313" key="2">
    <source>
        <dbReference type="Proteomes" id="UP000269945"/>
    </source>
</evidence>
<dbReference type="Proteomes" id="UP000269945">
    <property type="component" value="Unassembled WGS sequence"/>
</dbReference>
<accession>A0A9X9PXY5</accession>
<keyword evidence="2" id="KW-1185">Reference proteome</keyword>
<sequence>HVVTGRPAVSAVTVWRREGGGGGSAVGKKASREEWPFLRPEQRPAVARKPWAWGPTGRAGLSTLLKSECLGVYEKERT</sequence>
<dbReference type="AlphaFoldDB" id="A0A9X9PXY5"/>
<comment type="caution">
    <text evidence="1">The sequence shown here is derived from an EMBL/GenBank/DDBJ whole genome shotgun (WGS) entry which is preliminary data.</text>
</comment>
<proteinExistence type="predicted"/>
<reference evidence="1 2" key="1">
    <citation type="submission" date="2018-10" db="EMBL/GenBank/DDBJ databases">
        <authorList>
            <person name="Ekblom R."/>
            <person name="Jareborg N."/>
        </authorList>
    </citation>
    <scope>NUCLEOTIDE SEQUENCE [LARGE SCALE GENOMIC DNA]</scope>
    <source>
        <tissue evidence="1">Muscle</tissue>
    </source>
</reference>